<proteinExistence type="predicted"/>
<evidence type="ECO:0000256" key="1">
    <source>
        <dbReference type="SAM" id="Coils"/>
    </source>
</evidence>
<dbReference type="RefSeq" id="WP_193829623.1">
    <property type="nucleotide sequence ID" value="NZ_PKLF01000005.1"/>
</dbReference>
<name>A0A8I0PVR3_MORMO</name>
<sequence length="99" mass="11469">MKISYLNVANQAVAAEKEEDYTKASILWGKAKDLAKHAMNQMWAEYRMEHNALRNSFNERAEKYRAEKEEKRLKNAEKAQLKKQAELLAASINKNKEAV</sequence>
<protein>
    <recommendedName>
        <fullName evidence="4">ANR family transcriptional regulator</fullName>
    </recommendedName>
</protein>
<evidence type="ECO:0000313" key="2">
    <source>
        <dbReference type="EMBL" id="MBE8612062.1"/>
    </source>
</evidence>
<accession>A0A8I0PVR3</accession>
<keyword evidence="1" id="KW-0175">Coiled coil</keyword>
<dbReference type="Proteomes" id="UP000650477">
    <property type="component" value="Unassembled WGS sequence"/>
</dbReference>
<dbReference type="InterPro" id="IPR047666">
    <property type="entry name" value="ANR_neg_reg"/>
</dbReference>
<reference evidence="2" key="1">
    <citation type="submission" date="2017-12" db="EMBL/GenBank/DDBJ databases">
        <title>Genome sequencing and analysis.</title>
        <authorList>
            <person name="Huang Y.-T."/>
        </authorList>
    </citation>
    <scope>NUCLEOTIDE SEQUENCE</scope>
    <source>
        <strain evidence="2">VGH116</strain>
    </source>
</reference>
<evidence type="ECO:0000313" key="3">
    <source>
        <dbReference type="Proteomes" id="UP000650477"/>
    </source>
</evidence>
<gene>
    <name evidence="2" type="ORF">CYG68_06470</name>
</gene>
<dbReference type="NCBIfam" id="NF033650">
    <property type="entry name" value="ANR_neg_reg"/>
    <property type="match status" value="1"/>
</dbReference>
<feature type="coiled-coil region" evidence="1">
    <location>
        <begin position="54"/>
        <end position="86"/>
    </location>
</feature>
<organism evidence="2 3">
    <name type="scientific">Morganella morganii</name>
    <name type="common">Proteus morganii</name>
    <dbReference type="NCBI Taxonomy" id="582"/>
    <lineage>
        <taxon>Bacteria</taxon>
        <taxon>Pseudomonadati</taxon>
        <taxon>Pseudomonadota</taxon>
        <taxon>Gammaproteobacteria</taxon>
        <taxon>Enterobacterales</taxon>
        <taxon>Morganellaceae</taxon>
        <taxon>Morganella</taxon>
    </lineage>
</organism>
<comment type="caution">
    <text evidence="2">The sequence shown here is derived from an EMBL/GenBank/DDBJ whole genome shotgun (WGS) entry which is preliminary data.</text>
</comment>
<evidence type="ECO:0008006" key="4">
    <source>
        <dbReference type="Google" id="ProtNLM"/>
    </source>
</evidence>
<dbReference type="EMBL" id="PKLF01000005">
    <property type="protein sequence ID" value="MBE8612062.1"/>
    <property type="molecule type" value="Genomic_DNA"/>
</dbReference>
<dbReference type="AlphaFoldDB" id="A0A8I0PVR3"/>